<keyword evidence="4" id="KW-0963">Cytoplasm</keyword>
<dbReference type="SMART" id="SM00913">
    <property type="entry name" value="IBN_N"/>
    <property type="match status" value="1"/>
</dbReference>
<dbReference type="InterPro" id="IPR001494">
    <property type="entry name" value="Importin-beta_N"/>
</dbReference>
<feature type="region of interest" description="Disordered" evidence="7">
    <location>
        <begin position="1"/>
        <end position="62"/>
    </location>
</feature>
<name>A0ABN9RG31_9DINO</name>
<evidence type="ECO:0000313" key="10">
    <source>
        <dbReference type="Proteomes" id="UP001189429"/>
    </source>
</evidence>
<keyword evidence="3" id="KW-0813">Transport</keyword>
<dbReference type="InterPro" id="IPR016024">
    <property type="entry name" value="ARM-type_fold"/>
</dbReference>
<sequence length="813" mass="88637">SSSFSSSTSPGSLARLRARAGRGIDRAQLPSPLPPPLGGLGRPQRPPFCSLEGRSAPPPPPSGRALGCCGALPCSRAPLCTRRRCINGALRGSLSAAAPERAQAEAELAAAGRAPGFLAALLQVAAEVRAEPEVRQASAILLKNQVKTRWEPVGEAAGEGYGEDEKAAVRGQLLDGLAGSFEASGARAQLVEAFRLVALHDFPQRWPGLVERLVTGLRSQDTPQTYCALLLLRKLFKQLEMRPLSRRGDLDELAARSMPTLLALAPALLSAAARPGLQRLEAFEVLKVALKCVHSAVYMAVNEGLQKDIDAWMQIVFGAVELPALLQGQPTSADDASLEFSPVAKCRKWAFHILFRFMHRHGSRRRCVNGFEQFAEAWSCRYESPTAQVCMREACASQGGGWVPRRSQSLALLNLADACSRDGAYEAIRPRLQELLVAGIFPLLRFGPRDARLWREDPEELLRQMSSDFAADSMQDPRVAATELVERLLRHRKSEVLVPLLLFCHQRLEAQRSRPTDPELCADKDGALLLLGCMGEQLLELDPAQAGQKRKKKKKKAAAREGDAGVAPVSVAELLDNHVRPELSGPVPFLRLRACWVYSQLARRARLGPPGAAAATCRECLRLAGDPELPVRARVGGCLMAFLEREGDGEVRAAIAESLGELLERLLLTLAEAPCEEIAEGLEALVCSFPAEIVPFAAQLVSQLAANFYQVMGSAGEDDDEARQRRRGVRPFQRPAAASGPAATARTRRDARRSSAVWPRRWRRCSRGCCGPRAWISWRRPARFCPTSCCTGLRRCLRRCGARGLACQTTFAR</sequence>
<evidence type="ECO:0000256" key="2">
    <source>
        <dbReference type="ARBA" id="ARBA00004496"/>
    </source>
</evidence>
<dbReference type="Gene3D" id="1.25.10.10">
    <property type="entry name" value="Leucine-rich Repeat Variant"/>
    <property type="match status" value="1"/>
</dbReference>
<comment type="subcellular location">
    <subcellularLocation>
        <location evidence="2">Cytoplasm</location>
    </subcellularLocation>
    <subcellularLocation>
        <location evidence="1">Nucleus</location>
    </subcellularLocation>
</comment>
<dbReference type="PANTHER" id="PTHR10997">
    <property type="entry name" value="IMPORTIN-7, 8, 11"/>
    <property type="match status" value="1"/>
</dbReference>
<protein>
    <recommendedName>
        <fullName evidence="8">Importin N-terminal domain-containing protein</fullName>
    </recommendedName>
</protein>
<dbReference type="PANTHER" id="PTHR10997:SF18">
    <property type="entry name" value="D-IMPORTIN 7_RANBP7"/>
    <property type="match status" value="1"/>
</dbReference>
<keyword evidence="10" id="KW-1185">Reference proteome</keyword>
<accession>A0ABN9RG31</accession>
<dbReference type="PROSITE" id="PS50166">
    <property type="entry name" value="IMPORTIN_B_NT"/>
    <property type="match status" value="1"/>
</dbReference>
<evidence type="ECO:0000313" key="9">
    <source>
        <dbReference type="EMBL" id="CAK0816665.1"/>
    </source>
</evidence>
<dbReference type="Pfam" id="PF03810">
    <property type="entry name" value="IBN_N"/>
    <property type="match status" value="1"/>
</dbReference>
<evidence type="ECO:0000256" key="3">
    <source>
        <dbReference type="ARBA" id="ARBA00022448"/>
    </source>
</evidence>
<evidence type="ECO:0000256" key="5">
    <source>
        <dbReference type="ARBA" id="ARBA00022927"/>
    </source>
</evidence>
<dbReference type="Proteomes" id="UP001189429">
    <property type="component" value="Unassembled WGS sequence"/>
</dbReference>
<comment type="caution">
    <text evidence="9">The sequence shown here is derived from an EMBL/GenBank/DDBJ whole genome shotgun (WGS) entry which is preliminary data.</text>
</comment>
<evidence type="ECO:0000259" key="8">
    <source>
        <dbReference type="PROSITE" id="PS50166"/>
    </source>
</evidence>
<dbReference type="EMBL" id="CAUYUJ010006243">
    <property type="protein sequence ID" value="CAK0816665.1"/>
    <property type="molecule type" value="Genomic_DNA"/>
</dbReference>
<evidence type="ECO:0000256" key="4">
    <source>
        <dbReference type="ARBA" id="ARBA00022490"/>
    </source>
</evidence>
<dbReference type="SUPFAM" id="SSF48371">
    <property type="entry name" value="ARM repeat"/>
    <property type="match status" value="1"/>
</dbReference>
<feature type="domain" description="Importin N-terminal" evidence="8">
    <location>
        <begin position="104"/>
        <end position="179"/>
    </location>
</feature>
<evidence type="ECO:0000256" key="6">
    <source>
        <dbReference type="ARBA" id="ARBA00023242"/>
    </source>
</evidence>
<gene>
    <name evidence="9" type="ORF">PCOR1329_LOCUS19536</name>
</gene>
<feature type="region of interest" description="Disordered" evidence="7">
    <location>
        <begin position="717"/>
        <end position="754"/>
    </location>
</feature>
<proteinExistence type="predicted"/>
<organism evidence="9 10">
    <name type="scientific">Prorocentrum cordatum</name>
    <dbReference type="NCBI Taxonomy" id="2364126"/>
    <lineage>
        <taxon>Eukaryota</taxon>
        <taxon>Sar</taxon>
        <taxon>Alveolata</taxon>
        <taxon>Dinophyceae</taxon>
        <taxon>Prorocentrales</taxon>
        <taxon>Prorocentraceae</taxon>
        <taxon>Prorocentrum</taxon>
    </lineage>
</organism>
<feature type="compositionally biased region" description="Low complexity" evidence="7">
    <location>
        <begin position="1"/>
        <end position="15"/>
    </location>
</feature>
<dbReference type="InterPro" id="IPR011989">
    <property type="entry name" value="ARM-like"/>
</dbReference>
<keyword evidence="6" id="KW-0539">Nucleus</keyword>
<feature type="compositionally biased region" description="Low complexity" evidence="7">
    <location>
        <begin position="730"/>
        <end position="745"/>
    </location>
</feature>
<evidence type="ECO:0000256" key="1">
    <source>
        <dbReference type="ARBA" id="ARBA00004123"/>
    </source>
</evidence>
<feature type="non-terminal residue" evidence="9">
    <location>
        <position position="813"/>
    </location>
</feature>
<reference evidence="9" key="1">
    <citation type="submission" date="2023-10" db="EMBL/GenBank/DDBJ databases">
        <authorList>
            <person name="Chen Y."/>
            <person name="Shah S."/>
            <person name="Dougan E. K."/>
            <person name="Thang M."/>
            <person name="Chan C."/>
        </authorList>
    </citation>
    <scope>NUCLEOTIDE SEQUENCE [LARGE SCALE GENOMIC DNA]</scope>
</reference>
<feature type="non-terminal residue" evidence="9">
    <location>
        <position position="1"/>
    </location>
</feature>
<keyword evidence="5" id="KW-0653">Protein transport</keyword>
<evidence type="ECO:0000256" key="7">
    <source>
        <dbReference type="SAM" id="MobiDB-lite"/>
    </source>
</evidence>